<dbReference type="InterPro" id="IPR036721">
    <property type="entry name" value="RCK_C_sf"/>
</dbReference>
<dbReference type="Proteomes" id="UP000298264">
    <property type="component" value="Unassembled WGS sequence"/>
</dbReference>
<keyword evidence="2" id="KW-1185">Reference proteome</keyword>
<sequence>MVFRPVFLSAYIIVSLFEIKLSAESHRLLFARGEQFLIPSGNTQVKGGDVVLVFAKDEVISYIGNVFRTEGMTPIVSS</sequence>
<dbReference type="GO" id="GO:0006813">
    <property type="term" value="P:potassium ion transport"/>
    <property type="evidence" value="ECO:0007669"/>
    <property type="project" value="InterPro"/>
</dbReference>
<reference evidence="1" key="1">
    <citation type="journal article" date="2019" name="PLoS Negl. Trop. Dis.">
        <title>Revisiting the worldwide diversity of Leptospira species in the environment.</title>
        <authorList>
            <person name="Vincent A.T."/>
            <person name="Schiettekatte O."/>
            <person name="Bourhy P."/>
            <person name="Veyrier F.J."/>
            <person name="Picardeau M."/>
        </authorList>
    </citation>
    <scope>NUCLEOTIDE SEQUENCE [LARGE SCALE GENOMIC DNA]</scope>
    <source>
        <strain evidence="1">201400974</strain>
    </source>
</reference>
<proteinExistence type="predicted"/>
<dbReference type="RefSeq" id="WP_135764647.1">
    <property type="nucleotide sequence ID" value="NZ_RQHV01000050.1"/>
</dbReference>
<organism evidence="1 2">
    <name type="scientific">Leptospira ilyithenensis</name>
    <dbReference type="NCBI Taxonomy" id="2484901"/>
    <lineage>
        <taxon>Bacteria</taxon>
        <taxon>Pseudomonadati</taxon>
        <taxon>Spirochaetota</taxon>
        <taxon>Spirochaetia</taxon>
        <taxon>Leptospirales</taxon>
        <taxon>Leptospiraceae</taxon>
        <taxon>Leptospira</taxon>
    </lineage>
</organism>
<evidence type="ECO:0000313" key="2">
    <source>
        <dbReference type="Proteomes" id="UP000298264"/>
    </source>
</evidence>
<dbReference type="SUPFAM" id="SSF116726">
    <property type="entry name" value="TrkA C-terminal domain-like"/>
    <property type="match status" value="1"/>
</dbReference>
<dbReference type="AlphaFoldDB" id="A0A4R9LSC2"/>
<dbReference type="Gene3D" id="3.30.70.1450">
    <property type="entry name" value="Regulator of K+ conductance, C-terminal domain"/>
    <property type="match status" value="1"/>
</dbReference>
<accession>A0A4R9LSC2</accession>
<name>A0A4R9LSC2_9LEPT</name>
<comment type="caution">
    <text evidence="1">The sequence shown here is derived from an EMBL/GenBank/DDBJ whole genome shotgun (WGS) entry which is preliminary data.</text>
</comment>
<evidence type="ECO:0000313" key="1">
    <source>
        <dbReference type="EMBL" id="TGN09796.1"/>
    </source>
</evidence>
<dbReference type="EMBL" id="RQHV01000050">
    <property type="protein sequence ID" value="TGN09796.1"/>
    <property type="molecule type" value="Genomic_DNA"/>
</dbReference>
<gene>
    <name evidence="1" type="ORF">EHS11_12015</name>
</gene>
<protein>
    <submittedName>
        <fullName evidence="1">Uncharacterized protein</fullName>
    </submittedName>
</protein>